<sequence length="130" mass="14571">MISSNDATRITKSSDGKAASMTITKEIDDKYSKGTIKISPGSVSVTSVAKSGAGAAPGAGAFKYQQPTPFIPFRPFIQDPFFFPPIQMPQPRYDPWFPSDKFKNTAQSRTSNVRPSWYYPAFNPYFNYWH</sequence>
<proteinExistence type="predicted"/>
<dbReference type="Proteomes" id="UP000791440">
    <property type="component" value="Unassembled WGS sequence"/>
</dbReference>
<organism evidence="1 2">
    <name type="scientific">Manduca sexta</name>
    <name type="common">Tobacco hawkmoth</name>
    <name type="synonym">Tobacco hornworm</name>
    <dbReference type="NCBI Taxonomy" id="7130"/>
    <lineage>
        <taxon>Eukaryota</taxon>
        <taxon>Metazoa</taxon>
        <taxon>Ecdysozoa</taxon>
        <taxon>Arthropoda</taxon>
        <taxon>Hexapoda</taxon>
        <taxon>Insecta</taxon>
        <taxon>Pterygota</taxon>
        <taxon>Neoptera</taxon>
        <taxon>Endopterygota</taxon>
        <taxon>Lepidoptera</taxon>
        <taxon>Glossata</taxon>
        <taxon>Ditrysia</taxon>
        <taxon>Bombycoidea</taxon>
        <taxon>Sphingidae</taxon>
        <taxon>Sphinginae</taxon>
        <taxon>Sphingini</taxon>
        <taxon>Manduca</taxon>
    </lineage>
</organism>
<accession>A0A922D253</accession>
<protein>
    <submittedName>
        <fullName evidence="1">Uncharacterized protein</fullName>
    </submittedName>
</protein>
<gene>
    <name evidence="1" type="ORF">O3G_MSEX014709</name>
</gene>
<evidence type="ECO:0000313" key="1">
    <source>
        <dbReference type="EMBL" id="KAG6464748.1"/>
    </source>
</evidence>
<comment type="caution">
    <text evidence="1">The sequence shown here is derived from an EMBL/GenBank/DDBJ whole genome shotgun (WGS) entry which is preliminary data.</text>
</comment>
<keyword evidence="2" id="KW-1185">Reference proteome</keyword>
<dbReference type="EMBL" id="JH669243">
    <property type="protein sequence ID" value="KAG6464748.1"/>
    <property type="molecule type" value="Genomic_DNA"/>
</dbReference>
<evidence type="ECO:0000313" key="2">
    <source>
        <dbReference type="Proteomes" id="UP000791440"/>
    </source>
</evidence>
<dbReference type="AlphaFoldDB" id="A0A922D253"/>
<reference evidence="1" key="2">
    <citation type="submission" date="2020-12" db="EMBL/GenBank/DDBJ databases">
        <authorList>
            <person name="Kanost M."/>
        </authorList>
    </citation>
    <scope>NUCLEOTIDE SEQUENCE</scope>
</reference>
<reference evidence="1" key="1">
    <citation type="journal article" date="2016" name="Insect Biochem. Mol. Biol.">
        <title>Multifaceted biological insights from a draft genome sequence of the tobacco hornworm moth, Manduca sexta.</title>
        <authorList>
            <person name="Kanost M.R."/>
            <person name="Arrese E.L."/>
            <person name="Cao X."/>
            <person name="Chen Y.R."/>
            <person name="Chellapilla S."/>
            <person name="Goldsmith M.R."/>
            <person name="Grosse-Wilde E."/>
            <person name="Heckel D.G."/>
            <person name="Herndon N."/>
            <person name="Jiang H."/>
            <person name="Papanicolaou A."/>
            <person name="Qu J."/>
            <person name="Soulages J.L."/>
            <person name="Vogel H."/>
            <person name="Walters J."/>
            <person name="Waterhouse R.M."/>
            <person name="Ahn S.J."/>
            <person name="Almeida F.C."/>
            <person name="An C."/>
            <person name="Aqrawi P."/>
            <person name="Bretschneider A."/>
            <person name="Bryant W.B."/>
            <person name="Bucks S."/>
            <person name="Chao H."/>
            <person name="Chevignon G."/>
            <person name="Christen J.M."/>
            <person name="Clarke D.F."/>
            <person name="Dittmer N.T."/>
            <person name="Ferguson L.C.F."/>
            <person name="Garavelou S."/>
            <person name="Gordon K.H.J."/>
            <person name="Gunaratna R.T."/>
            <person name="Han Y."/>
            <person name="Hauser F."/>
            <person name="He Y."/>
            <person name="Heidel-Fischer H."/>
            <person name="Hirsh A."/>
            <person name="Hu Y."/>
            <person name="Jiang H."/>
            <person name="Kalra D."/>
            <person name="Klinner C."/>
            <person name="Konig C."/>
            <person name="Kovar C."/>
            <person name="Kroll A.R."/>
            <person name="Kuwar S.S."/>
            <person name="Lee S.L."/>
            <person name="Lehman R."/>
            <person name="Li K."/>
            <person name="Li Z."/>
            <person name="Liang H."/>
            <person name="Lovelace S."/>
            <person name="Lu Z."/>
            <person name="Mansfield J.H."/>
            <person name="McCulloch K.J."/>
            <person name="Mathew T."/>
            <person name="Morton B."/>
            <person name="Muzny D.M."/>
            <person name="Neunemann D."/>
            <person name="Ongeri F."/>
            <person name="Pauchet Y."/>
            <person name="Pu L.L."/>
            <person name="Pyrousis I."/>
            <person name="Rao X.J."/>
            <person name="Redding A."/>
            <person name="Roesel C."/>
            <person name="Sanchez-Gracia A."/>
            <person name="Schaack S."/>
            <person name="Shukla A."/>
            <person name="Tetreau G."/>
            <person name="Wang Y."/>
            <person name="Xiong G.H."/>
            <person name="Traut W."/>
            <person name="Walsh T.K."/>
            <person name="Worley K.C."/>
            <person name="Wu D."/>
            <person name="Wu W."/>
            <person name="Wu Y.Q."/>
            <person name="Zhang X."/>
            <person name="Zou Z."/>
            <person name="Zucker H."/>
            <person name="Briscoe A.D."/>
            <person name="Burmester T."/>
            <person name="Clem R.J."/>
            <person name="Feyereisen R."/>
            <person name="Grimmelikhuijzen C.J.P."/>
            <person name="Hamodrakas S.J."/>
            <person name="Hansson B.S."/>
            <person name="Huguet E."/>
            <person name="Jermiin L.S."/>
            <person name="Lan Q."/>
            <person name="Lehman H.K."/>
            <person name="Lorenzen M."/>
            <person name="Merzendorfer H."/>
            <person name="Michalopoulos I."/>
            <person name="Morton D.B."/>
            <person name="Muthukrishnan S."/>
            <person name="Oakeshott J.G."/>
            <person name="Palmer W."/>
            <person name="Park Y."/>
            <person name="Passarelli A.L."/>
            <person name="Rozas J."/>
            <person name="Schwartz L.M."/>
            <person name="Smith W."/>
            <person name="Southgate A."/>
            <person name="Vilcinskas A."/>
            <person name="Vogt R."/>
            <person name="Wang P."/>
            <person name="Werren J."/>
            <person name="Yu X.Q."/>
            <person name="Zhou J.J."/>
            <person name="Brown S.J."/>
            <person name="Scherer S.E."/>
            <person name="Richards S."/>
            <person name="Blissard G.W."/>
        </authorList>
    </citation>
    <scope>NUCLEOTIDE SEQUENCE</scope>
</reference>
<name>A0A922D253_MANSE</name>